<feature type="domain" description="STAS" evidence="6">
    <location>
        <begin position="442"/>
        <end position="557"/>
    </location>
</feature>
<evidence type="ECO:0000256" key="5">
    <source>
        <dbReference type="SAM" id="Phobius"/>
    </source>
</evidence>
<evidence type="ECO:0000259" key="6">
    <source>
        <dbReference type="PROSITE" id="PS50801"/>
    </source>
</evidence>
<feature type="transmembrane region" description="Helical" evidence="5">
    <location>
        <begin position="357"/>
        <end position="376"/>
    </location>
</feature>
<dbReference type="InterPro" id="IPR036513">
    <property type="entry name" value="STAS_dom_sf"/>
</dbReference>
<feature type="transmembrane region" description="Helical" evidence="5">
    <location>
        <begin position="388"/>
        <end position="414"/>
    </location>
</feature>
<feature type="transmembrane region" description="Helical" evidence="5">
    <location>
        <begin position="77"/>
        <end position="97"/>
    </location>
</feature>
<evidence type="ECO:0000313" key="8">
    <source>
        <dbReference type="Proteomes" id="UP000321798"/>
    </source>
</evidence>
<feature type="transmembrane region" description="Helical" evidence="5">
    <location>
        <begin position="103"/>
        <end position="128"/>
    </location>
</feature>
<feature type="transmembrane region" description="Helical" evidence="5">
    <location>
        <begin position="26"/>
        <end position="45"/>
    </location>
</feature>
<evidence type="ECO:0000256" key="4">
    <source>
        <dbReference type="ARBA" id="ARBA00023136"/>
    </source>
</evidence>
<dbReference type="EMBL" id="BKAL01000003">
    <property type="protein sequence ID" value="GEP68308.1"/>
    <property type="molecule type" value="Genomic_DNA"/>
</dbReference>
<proteinExistence type="predicted"/>
<evidence type="ECO:0000313" key="7">
    <source>
        <dbReference type="EMBL" id="GEP68308.1"/>
    </source>
</evidence>
<keyword evidence="4 5" id="KW-0472">Membrane</keyword>
<dbReference type="AlphaFoldDB" id="A0A512PAT9"/>
<organism evidence="7 8">
    <name type="scientific">Cellulomonas soli</name>
    <dbReference type="NCBI Taxonomy" id="931535"/>
    <lineage>
        <taxon>Bacteria</taxon>
        <taxon>Bacillati</taxon>
        <taxon>Actinomycetota</taxon>
        <taxon>Actinomycetes</taxon>
        <taxon>Micrococcales</taxon>
        <taxon>Cellulomonadaceae</taxon>
        <taxon>Cellulomonas</taxon>
    </lineage>
</organism>
<dbReference type="Pfam" id="PF00916">
    <property type="entry name" value="Sulfate_transp"/>
    <property type="match status" value="1"/>
</dbReference>
<dbReference type="InterPro" id="IPR011547">
    <property type="entry name" value="SLC26A/SulP_dom"/>
</dbReference>
<feature type="transmembrane region" description="Helical" evidence="5">
    <location>
        <begin position="208"/>
        <end position="228"/>
    </location>
</feature>
<comment type="subcellular location">
    <subcellularLocation>
        <location evidence="1">Membrane</location>
        <topology evidence="1">Multi-pass membrane protein</topology>
    </subcellularLocation>
</comment>
<keyword evidence="2 5" id="KW-0812">Transmembrane</keyword>
<feature type="transmembrane region" description="Helical" evidence="5">
    <location>
        <begin position="330"/>
        <end position="351"/>
    </location>
</feature>
<feature type="transmembrane region" description="Helical" evidence="5">
    <location>
        <begin position="178"/>
        <end position="201"/>
    </location>
</feature>
<dbReference type="GO" id="GO:0016020">
    <property type="term" value="C:membrane"/>
    <property type="evidence" value="ECO:0007669"/>
    <property type="project" value="UniProtKB-SubCell"/>
</dbReference>
<dbReference type="InterPro" id="IPR001902">
    <property type="entry name" value="SLC26A/SulP_fam"/>
</dbReference>
<dbReference type="InterPro" id="IPR002645">
    <property type="entry name" value="STAS_dom"/>
</dbReference>
<gene>
    <name evidence="7" type="ORF">CSO01_10230</name>
</gene>
<feature type="transmembrane region" description="Helical" evidence="5">
    <location>
        <begin position="254"/>
        <end position="275"/>
    </location>
</feature>
<dbReference type="Gene3D" id="3.30.750.24">
    <property type="entry name" value="STAS domain"/>
    <property type="match status" value="1"/>
</dbReference>
<feature type="transmembrane region" description="Helical" evidence="5">
    <location>
        <begin position="51"/>
        <end position="70"/>
    </location>
</feature>
<feature type="transmembrane region" description="Helical" evidence="5">
    <location>
        <begin position="140"/>
        <end position="158"/>
    </location>
</feature>
<sequence length="563" mass="57820">MDRGRFDRLLPGIATARRYERAWLRADLTAGLTLVALAIPAGMAYAQAAGLPPVTGLYATIVPLTVYALVGPSRVLVLGPDSSLAPMIAAAVLPLALGDPDRAVALAGTLALLMGAMLVIGRLLHLGFVTALLSKPIRVGYLNGIALVVITSQLPRLLGVSVPGGSIWEELGQTVQAVAAGELDVAATVLGVGSLAVIVLARMLRSPVPGIAIAVVAATVATAALGLADQVPVVGALPQGLPAPALAGVRSDDVLALVAPAAGIALIAFADTGVLSRTLAGVRGESVDGDREMGALGLANAATGLLGGFPVSSSASRTPVAVQAGARTQLVGVVAAAALVAFMVLVPGLTATLPTSALAAVVIAAASTFVDVRTFVRLVGMSRTEAALLLAAFLGVAFVGVLPGILVAIALSLADFVRHAWDPYRAELGSLEGVPGYHDLSRHPEGQRVPGLVIVRFDAPLFFANGDLFDTWVRDVVEGAPAPVHQVVVAAEPLTGVDSTAIDELVELDDHLARLGVDLVFAEMKGPVKDRLVRYGVGARFGPDHFFPTVHSAVREYRRTWHV</sequence>
<accession>A0A512PAT9</accession>
<dbReference type="PANTHER" id="PTHR11814">
    <property type="entry name" value="SULFATE TRANSPORTER"/>
    <property type="match status" value="1"/>
</dbReference>
<dbReference type="RefSeq" id="WP_146952084.1">
    <property type="nucleotide sequence ID" value="NZ_BAABBJ010000009.1"/>
</dbReference>
<reference evidence="7 8" key="1">
    <citation type="submission" date="2019-07" db="EMBL/GenBank/DDBJ databases">
        <title>Whole genome shotgun sequence of Cellulomonas soli NBRC 109434.</title>
        <authorList>
            <person name="Hosoyama A."/>
            <person name="Uohara A."/>
            <person name="Ohji S."/>
            <person name="Ichikawa N."/>
        </authorList>
    </citation>
    <scope>NUCLEOTIDE SEQUENCE [LARGE SCALE GENOMIC DNA]</scope>
    <source>
        <strain evidence="7 8">NBRC 109434</strain>
    </source>
</reference>
<keyword evidence="8" id="KW-1185">Reference proteome</keyword>
<dbReference type="PROSITE" id="PS50801">
    <property type="entry name" value="STAS"/>
    <property type="match status" value="1"/>
</dbReference>
<evidence type="ECO:0000256" key="3">
    <source>
        <dbReference type="ARBA" id="ARBA00022989"/>
    </source>
</evidence>
<evidence type="ECO:0000256" key="1">
    <source>
        <dbReference type="ARBA" id="ARBA00004141"/>
    </source>
</evidence>
<dbReference type="GO" id="GO:0055085">
    <property type="term" value="P:transmembrane transport"/>
    <property type="evidence" value="ECO:0007669"/>
    <property type="project" value="InterPro"/>
</dbReference>
<protein>
    <submittedName>
        <fullName evidence="7">Transporter</fullName>
    </submittedName>
</protein>
<dbReference type="SUPFAM" id="SSF52091">
    <property type="entry name" value="SpoIIaa-like"/>
    <property type="match status" value="1"/>
</dbReference>
<dbReference type="OrthoDB" id="9771198at2"/>
<dbReference type="CDD" id="cd07042">
    <property type="entry name" value="STAS_SulP_like_sulfate_transporter"/>
    <property type="match status" value="1"/>
</dbReference>
<keyword evidence="3 5" id="KW-1133">Transmembrane helix</keyword>
<dbReference type="Proteomes" id="UP000321798">
    <property type="component" value="Unassembled WGS sequence"/>
</dbReference>
<comment type="caution">
    <text evidence="7">The sequence shown here is derived from an EMBL/GenBank/DDBJ whole genome shotgun (WGS) entry which is preliminary data.</text>
</comment>
<dbReference type="Pfam" id="PF01740">
    <property type="entry name" value="STAS"/>
    <property type="match status" value="1"/>
</dbReference>
<name>A0A512PAT9_9CELL</name>
<evidence type="ECO:0000256" key="2">
    <source>
        <dbReference type="ARBA" id="ARBA00022692"/>
    </source>
</evidence>